<reference evidence="3" key="1">
    <citation type="submission" date="2016-10" db="EMBL/GenBank/DDBJ databases">
        <authorList>
            <person name="Varghese N."/>
            <person name="Submissions S."/>
        </authorList>
    </citation>
    <scope>NUCLEOTIDE SEQUENCE [LARGE SCALE GENOMIC DNA]</scope>
    <source>
        <strain evidence="3">CGMCC 1.8711</strain>
    </source>
</reference>
<keyword evidence="3" id="KW-1185">Reference proteome</keyword>
<feature type="transmembrane region" description="Helical" evidence="1">
    <location>
        <begin position="60"/>
        <end position="77"/>
    </location>
</feature>
<dbReference type="OrthoDB" id="282871at2157"/>
<feature type="transmembrane region" description="Helical" evidence="1">
    <location>
        <begin position="89"/>
        <end position="109"/>
    </location>
</feature>
<organism evidence="2 3">
    <name type="scientific">Halogeometricum limi</name>
    <dbReference type="NCBI Taxonomy" id="555875"/>
    <lineage>
        <taxon>Archaea</taxon>
        <taxon>Methanobacteriati</taxon>
        <taxon>Methanobacteriota</taxon>
        <taxon>Stenosarchaea group</taxon>
        <taxon>Halobacteria</taxon>
        <taxon>Halobacteriales</taxon>
        <taxon>Haloferacaceae</taxon>
        <taxon>Halogeometricum</taxon>
    </lineage>
</organism>
<keyword evidence="1" id="KW-0472">Membrane</keyword>
<keyword evidence="1" id="KW-0812">Transmembrane</keyword>
<keyword evidence="1" id="KW-1133">Transmembrane helix</keyword>
<dbReference type="RefSeq" id="WP_089875677.1">
    <property type="nucleotide sequence ID" value="NZ_FOYS01000001.1"/>
</dbReference>
<gene>
    <name evidence="2" type="ORF">SAMN04488124_0069</name>
</gene>
<sequence>MRRTTRFVGVAGSLLGAFVAYTLFPDPLLAATAGLCWGVGGALTTRHRAVWTGDPERTSLLDGAPAALVLVVGLFGVHRGLPVPSSLRWALVFLVVGAALSGIGLGLALGGASPADGDSTETGTD</sequence>
<accession>A0A1I6FQC2</accession>
<evidence type="ECO:0000313" key="3">
    <source>
        <dbReference type="Proteomes" id="UP000243250"/>
    </source>
</evidence>
<proteinExistence type="predicted"/>
<dbReference type="EMBL" id="FOYS01000001">
    <property type="protein sequence ID" value="SFR32143.1"/>
    <property type="molecule type" value="Genomic_DNA"/>
</dbReference>
<dbReference type="AlphaFoldDB" id="A0A1I6FQC2"/>
<evidence type="ECO:0000313" key="2">
    <source>
        <dbReference type="EMBL" id="SFR32143.1"/>
    </source>
</evidence>
<evidence type="ECO:0000256" key="1">
    <source>
        <dbReference type="SAM" id="Phobius"/>
    </source>
</evidence>
<dbReference type="STRING" id="555875.SAMN04488124_0069"/>
<name>A0A1I6FQC2_9EURY</name>
<protein>
    <submittedName>
        <fullName evidence="2">Uncharacterized protein</fullName>
    </submittedName>
</protein>
<dbReference type="Proteomes" id="UP000243250">
    <property type="component" value="Unassembled WGS sequence"/>
</dbReference>